<proteinExistence type="predicted"/>
<reference evidence="3" key="4">
    <citation type="submission" date="2025-05" db="UniProtKB">
        <authorList>
            <consortium name="EnsemblFungi"/>
        </authorList>
    </citation>
    <scope>IDENTIFICATION</scope>
    <source>
        <strain evidence="3">isolate 1-1 / race 1 (BBBD)</strain>
    </source>
</reference>
<dbReference type="SUPFAM" id="SSF48452">
    <property type="entry name" value="TPR-like"/>
    <property type="match status" value="1"/>
</dbReference>
<dbReference type="EMBL" id="ADAS02000025">
    <property type="protein sequence ID" value="OAV95880.1"/>
    <property type="molecule type" value="Genomic_DNA"/>
</dbReference>
<feature type="region of interest" description="Disordered" evidence="1">
    <location>
        <begin position="1"/>
        <end position="37"/>
    </location>
</feature>
<dbReference type="OrthoDB" id="1872379at2759"/>
<protein>
    <submittedName>
        <fullName evidence="2 3">Uncharacterized protein</fullName>
    </submittedName>
</protein>
<dbReference type="AlphaFoldDB" id="A0A180GSZ3"/>
<feature type="region of interest" description="Disordered" evidence="1">
    <location>
        <begin position="81"/>
        <end position="137"/>
    </location>
</feature>
<dbReference type="VEuPathDB" id="FungiDB:PTTG_04878"/>
<organism evidence="2">
    <name type="scientific">Puccinia triticina (isolate 1-1 / race 1 (BBBD))</name>
    <name type="common">Brown leaf rust fungus</name>
    <dbReference type="NCBI Taxonomy" id="630390"/>
    <lineage>
        <taxon>Eukaryota</taxon>
        <taxon>Fungi</taxon>
        <taxon>Dikarya</taxon>
        <taxon>Basidiomycota</taxon>
        <taxon>Pucciniomycotina</taxon>
        <taxon>Pucciniomycetes</taxon>
        <taxon>Pucciniales</taxon>
        <taxon>Pucciniaceae</taxon>
        <taxon>Puccinia</taxon>
    </lineage>
</organism>
<feature type="compositionally biased region" description="Basic and acidic residues" evidence="1">
    <location>
        <begin position="1"/>
        <end position="21"/>
    </location>
</feature>
<evidence type="ECO:0000313" key="2">
    <source>
        <dbReference type="EMBL" id="OAV95880.1"/>
    </source>
</evidence>
<gene>
    <name evidence="2" type="ORF">PTTG_04878</name>
</gene>
<feature type="compositionally biased region" description="Pro residues" evidence="1">
    <location>
        <begin position="82"/>
        <end position="92"/>
    </location>
</feature>
<reference evidence="2" key="1">
    <citation type="submission" date="2009-11" db="EMBL/GenBank/DDBJ databases">
        <authorList>
            <consortium name="The Broad Institute Genome Sequencing Platform"/>
            <person name="Ward D."/>
            <person name="Feldgarden M."/>
            <person name="Earl A."/>
            <person name="Young S.K."/>
            <person name="Zeng Q."/>
            <person name="Koehrsen M."/>
            <person name="Alvarado L."/>
            <person name="Berlin A."/>
            <person name="Bochicchio J."/>
            <person name="Borenstein D."/>
            <person name="Chapman S.B."/>
            <person name="Chen Z."/>
            <person name="Engels R."/>
            <person name="Freedman E."/>
            <person name="Gellesch M."/>
            <person name="Goldberg J."/>
            <person name="Griggs A."/>
            <person name="Gujja S."/>
            <person name="Heilman E."/>
            <person name="Heiman D."/>
            <person name="Hepburn T."/>
            <person name="Howarth C."/>
            <person name="Jen D."/>
            <person name="Larson L."/>
            <person name="Lewis B."/>
            <person name="Mehta T."/>
            <person name="Park D."/>
            <person name="Pearson M."/>
            <person name="Roberts A."/>
            <person name="Saif S."/>
            <person name="Shea T."/>
            <person name="Shenoy N."/>
            <person name="Sisk P."/>
            <person name="Stolte C."/>
            <person name="Sykes S."/>
            <person name="Thomson T."/>
            <person name="Walk T."/>
            <person name="White J."/>
            <person name="Yandava C."/>
            <person name="Izard J."/>
            <person name="Baranova O.V."/>
            <person name="Blanton J.M."/>
            <person name="Tanner A.C."/>
            <person name="Dewhirst F.E."/>
            <person name="Haas B."/>
            <person name="Nusbaum C."/>
            <person name="Birren B."/>
        </authorList>
    </citation>
    <scope>NUCLEOTIDE SEQUENCE [LARGE SCALE GENOMIC DNA]</scope>
    <source>
        <strain evidence="2">1-1 BBBD Race 1</strain>
    </source>
</reference>
<dbReference type="InterPro" id="IPR052769">
    <property type="entry name" value="TPR_domain_protein"/>
</dbReference>
<dbReference type="EnsemblFungi" id="PTTG_04878-t43_1">
    <property type="protein sequence ID" value="PTTG_04878-t43_1-p1"/>
    <property type="gene ID" value="PTTG_04878"/>
</dbReference>
<evidence type="ECO:0000313" key="4">
    <source>
        <dbReference type="Proteomes" id="UP000005240"/>
    </source>
</evidence>
<reference evidence="3 4" key="3">
    <citation type="journal article" date="2017" name="G3 (Bethesda)">
        <title>Comparative analysis highlights variable genome content of wheat rusts and divergence of the mating loci.</title>
        <authorList>
            <person name="Cuomo C.A."/>
            <person name="Bakkeren G."/>
            <person name="Khalil H.B."/>
            <person name="Panwar V."/>
            <person name="Joly D."/>
            <person name="Linning R."/>
            <person name="Sakthikumar S."/>
            <person name="Song X."/>
            <person name="Adiconis X."/>
            <person name="Fan L."/>
            <person name="Goldberg J.M."/>
            <person name="Levin J.Z."/>
            <person name="Young S."/>
            <person name="Zeng Q."/>
            <person name="Anikster Y."/>
            <person name="Bruce M."/>
            <person name="Wang M."/>
            <person name="Yin C."/>
            <person name="McCallum B."/>
            <person name="Szabo L.J."/>
            <person name="Hulbert S."/>
            <person name="Chen X."/>
            <person name="Fellers J.P."/>
        </authorList>
    </citation>
    <scope>NUCLEOTIDE SEQUENCE</scope>
    <source>
        <strain evidence="3">isolate 1-1 / race 1 (BBBD)</strain>
        <strain evidence="4">Isolate 1-1 / race 1 (BBBD)</strain>
    </source>
</reference>
<sequence length="296" mass="32743">MPHNDLDIINNRFEELPEDPKPAQSSAQGDSKESVDEELDLLDKVLLEANSLKELGNTEFQKQRWHTALGIYSEALAALPLRPLPKPSPKPGSNPHRDEFSDNEDDANDKKDPHPETLDHDSEPGSSIPASLQSSNDPRISRLRSILNANTAACYLKSEDWQSAVQAADASLKDDPNYAKALHRRAQANEKLGTWASLQSSLDGRSPLPFCPSPDYNAISKLPEVPPGLLKEVKASQTRLPPLIAQRSEADKAEMMAKLKDLGNTVLGKFGMSTDNFKFTPVRLFISFVYYLLVCL</sequence>
<dbReference type="Proteomes" id="UP000005240">
    <property type="component" value="Unassembled WGS sequence"/>
</dbReference>
<dbReference type="Gene3D" id="1.25.40.10">
    <property type="entry name" value="Tetratricopeptide repeat domain"/>
    <property type="match status" value="1"/>
</dbReference>
<dbReference type="PANTHER" id="PTHR46014">
    <property type="entry name" value="TETRATRICOPEPTIDE REPEAT PROTEIN 1"/>
    <property type="match status" value="1"/>
</dbReference>
<name>A0A180GSZ3_PUCT1</name>
<accession>A0A180GSZ3</accession>
<feature type="non-terminal residue" evidence="2">
    <location>
        <position position="296"/>
    </location>
</feature>
<dbReference type="InterPro" id="IPR011990">
    <property type="entry name" value="TPR-like_helical_dom_sf"/>
</dbReference>
<feature type="compositionally biased region" description="Polar residues" evidence="1">
    <location>
        <begin position="124"/>
        <end position="137"/>
    </location>
</feature>
<evidence type="ECO:0000313" key="3">
    <source>
        <dbReference type="EnsemblFungi" id="PTTG_04878-t43_1-p1"/>
    </source>
</evidence>
<reference evidence="2" key="2">
    <citation type="submission" date="2016-05" db="EMBL/GenBank/DDBJ databases">
        <title>Comparative analysis highlights variable genome content of wheat rusts and divergence of the mating loci.</title>
        <authorList>
            <person name="Cuomo C.A."/>
            <person name="Bakkeren G."/>
            <person name="Szabo L."/>
            <person name="Khalil H."/>
            <person name="Joly D."/>
            <person name="Goldberg J."/>
            <person name="Young S."/>
            <person name="Zeng Q."/>
            <person name="Fellers J."/>
        </authorList>
    </citation>
    <scope>NUCLEOTIDE SEQUENCE [LARGE SCALE GENOMIC DNA]</scope>
    <source>
        <strain evidence="2">1-1 BBBD Race 1</strain>
    </source>
</reference>
<keyword evidence="4" id="KW-1185">Reference proteome</keyword>
<feature type="compositionally biased region" description="Basic and acidic residues" evidence="1">
    <location>
        <begin position="108"/>
        <end position="123"/>
    </location>
</feature>
<dbReference type="PANTHER" id="PTHR46014:SF1">
    <property type="entry name" value="TETRATRICOPEPTIDE REPEAT PROTEIN 1"/>
    <property type="match status" value="1"/>
</dbReference>
<evidence type="ECO:0000256" key="1">
    <source>
        <dbReference type="SAM" id="MobiDB-lite"/>
    </source>
</evidence>